<evidence type="ECO:0000256" key="14">
    <source>
        <dbReference type="ARBA" id="ARBA00022927"/>
    </source>
</evidence>
<keyword evidence="10" id="KW-0479">Metal-binding</keyword>
<keyword evidence="16" id="KW-0472">Membrane</keyword>
<dbReference type="GO" id="GO:0005778">
    <property type="term" value="C:peroxisomal membrane"/>
    <property type="evidence" value="ECO:0007669"/>
    <property type="project" value="UniProtKB-SubCell"/>
</dbReference>
<evidence type="ECO:0000256" key="3">
    <source>
        <dbReference type="ARBA" id="ARBA00004906"/>
    </source>
</evidence>
<evidence type="ECO:0000256" key="7">
    <source>
        <dbReference type="ARBA" id="ARBA00022593"/>
    </source>
</evidence>
<dbReference type="PANTHER" id="PTHR23350">
    <property type="entry name" value="PEROXISOME ASSEMBLY PROTEIN 10"/>
    <property type="match status" value="1"/>
</dbReference>
<keyword evidence="6" id="KW-0813">Transport</keyword>
<dbReference type="InterPro" id="IPR025654">
    <property type="entry name" value="PEX2/10"/>
</dbReference>
<evidence type="ECO:0000256" key="2">
    <source>
        <dbReference type="ARBA" id="ARBA00004585"/>
    </source>
</evidence>
<evidence type="ECO:0000259" key="20">
    <source>
        <dbReference type="PROSITE" id="PS50089"/>
    </source>
</evidence>
<comment type="catalytic activity">
    <reaction evidence="1">
        <text>S-ubiquitinyl-[E2 ubiquitin-conjugating enzyme]-L-cysteine + [acceptor protein]-L-lysine = [E2 ubiquitin-conjugating enzyme]-L-cysteine + N(6)-ubiquitinyl-[acceptor protein]-L-lysine.</text>
        <dbReference type="EC" id="2.3.2.27"/>
    </reaction>
</comment>
<comment type="similarity">
    <text evidence="4">Belongs to the pex2/pex10/pex12 family.</text>
</comment>
<keyword evidence="7" id="KW-0962">Peroxisome biogenesis</keyword>
<dbReference type="GO" id="GO:0061630">
    <property type="term" value="F:ubiquitin protein ligase activity"/>
    <property type="evidence" value="ECO:0007669"/>
    <property type="project" value="UniProtKB-EC"/>
</dbReference>
<name>A0AAD9IEY3_PROWI</name>
<proteinExistence type="inferred from homology"/>
<evidence type="ECO:0000256" key="1">
    <source>
        <dbReference type="ARBA" id="ARBA00000900"/>
    </source>
</evidence>
<feature type="domain" description="RING-type" evidence="20">
    <location>
        <begin position="297"/>
        <end position="335"/>
    </location>
</feature>
<keyword evidence="11 18" id="KW-0863">Zinc-finger</keyword>
<evidence type="ECO:0000256" key="15">
    <source>
        <dbReference type="ARBA" id="ARBA00022989"/>
    </source>
</evidence>
<keyword evidence="13" id="KW-0862">Zinc</keyword>
<evidence type="ECO:0000256" key="11">
    <source>
        <dbReference type="ARBA" id="ARBA00022771"/>
    </source>
</evidence>
<evidence type="ECO:0000256" key="9">
    <source>
        <dbReference type="ARBA" id="ARBA00022692"/>
    </source>
</evidence>
<evidence type="ECO:0000313" key="22">
    <source>
        <dbReference type="Proteomes" id="UP001255856"/>
    </source>
</evidence>
<gene>
    <name evidence="21" type="ORF">QBZ16_005186</name>
</gene>
<comment type="caution">
    <text evidence="21">The sequence shown here is derived from an EMBL/GenBank/DDBJ whole genome shotgun (WGS) entry which is preliminary data.</text>
</comment>
<organism evidence="21 22">
    <name type="scientific">Prototheca wickerhamii</name>
    <dbReference type="NCBI Taxonomy" id="3111"/>
    <lineage>
        <taxon>Eukaryota</taxon>
        <taxon>Viridiplantae</taxon>
        <taxon>Chlorophyta</taxon>
        <taxon>core chlorophytes</taxon>
        <taxon>Trebouxiophyceae</taxon>
        <taxon>Chlorellales</taxon>
        <taxon>Chlorellaceae</taxon>
        <taxon>Prototheca</taxon>
    </lineage>
</organism>
<dbReference type="GO" id="GO:0016558">
    <property type="term" value="P:protein import into peroxisome matrix"/>
    <property type="evidence" value="ECO:0007669"/>
    <property type="project" value="InterPro"/>
</dbReference>
<dbReference type="Proteomes" id="UP001255856">
    <property type="component" value="Unassembled WGS sequence"/>
</dbReference>
<accession>A0AAD9IEY3</accession>
<reference evidence="21" key="1">
    <citation type="submission" date="2021-01" db="EMBL/GenBank/DDBJ databases">
        <authorList>
            <person name="Eckstrom K.M.E."/>
        </authorList>
    </citation>
    <scope>NUCLEOTIDE SEQUENCE</scope>
    <source>
        <strain evidence="21">UVCC 0001</strain>
    </source>
</reference>
<dbReference type="PROSITE" id="PS50089">
    <property type="entry name" value="ZF_RING_2"/>
    <property type="match status" value="1"/>
</dbReference>
<evidence type="ECO:0000256" key="17">
    <source>
        <dbReference type="ARBA" id="ARBA00023140"/>
    </source>
</evidence>
<evidence type="ECO:0000256" key="19">
    <source>
        <dbReference type="SAM" id="MobiDB-lite"/>
    </source>
</evidence>
<evidence type="ECO:0000256" key="18">
    <source>
        <dbReference type="PROSITE-ProRule" id="PRU00175"/>
    </source>
</evidence>
<dbReference type="Gene3D" id="3.30.40.10">
    <property type="entry name" value="Zinc/RING finger domain, C3HC4 (zinc finger)"/>
    <property type="match status" value="1"/>
</dbReference>
<dbReference type="InterPro" id="IPR001841">
    <property type="entry name" value="Znf_RING"/>
</dbReference>
<evidence type="ECO:0000256" key="10">
    <source>
        <dbReference type="ARBA" id="ARBA00022723"/>
    </source>
</evidence>
<evidence type="ECO:0000256" key="5">
    <source>
        <dbReference type="ARBA" id="ARBA00012483"/>
    </source>
</evidence>
<dbReference type="CDD" id="cd16527">
    <property type="entry name" value="RING-HC_PEX10"/>
    <property type="match status" value="1"/>
</dbReference>
<keyword evidence="22" id="KW-1185">Reference proteome</keyword>
<dbReference type="GO" id="GO:0008270">
    <property type="term" value="F:zinc ion binding"/>
    <property type="evidence" value="ECO:0007669"/>
    <property type="project" value="UniProtKB-KW"/>
</dbReference>
<dbReference type="InterPro" id="IPR017907">
    <property type="entry name" value="Znf_RING_CS"/>
</dbReference>
<keyword evidence="12" id="KW-0833">Ubl conjugation pathway</keyword>
<keyword evidence="14" id="KW-0653">Protein transport</keyword>
<comment type="subcellular location">
    <subcellularLocation>
        <location evidence="2">Peroxisome membrane</location>
        <topology evidence="2">Multi-pass membrane protein</topology>
    </subcellularLocation>
</comment>
<dbReference type="PANTHER" id="PTHR23350:SF0">
    <property type="entry name" value="PEROXISOME BIOGENESIS FACTOR 10"/>
    <property type="match status" value="1"/>
</dbReference>
<feature type="region of interest" description="Disordered" evidence="19">
    <location>
        <begin position="260"/>
        <end position="288"/>
    </location>
</feature>
<keyword evidence="17" id="KW-0576">Peroxisome</keyword>
<keyword evidence="15" id="KW-1133">Transmembrane helix</keyword>
<evidence type="ECO:0000256" key="12">
    <source>
        <dbReference type="ARBA" id="ARBA00022786"/>
    </source>
</evidence>
<dbReference type="PROSITE" id="PS00518">
    <property type="entry name" value="ZF_RING_1"/>
    <property type="match status" value="1"/>
</dbReference>
<keyword evidence="9" id="KW-0812">Transmembrane</keyword>
<evidence type="ECO:0000256" key="8">
    <source>
        <dbReference type="ARBA" id="ARBA00022679"/>
    </source>
</evidence>
<evidence type="ECO:0000256" key="16">
    <source>
        <dbReference type="ARBA" id="ARBA00023136"/>
    </source>
</evidence>
<dbReference type="AlphaFoldDB" id="A0AAD9IEY3"/>
<evidence type="ECO:0000256" key="6">
    <source>
        <dbReference type="ARBA" id="ARBA00022448"/>
    </source>
</evidence>
<evidence type="ECO:0000313" key="21">
    <source>
        <dbReference type="EMBL" id="KAK2076958.1"/>
    </source>
</evidence>
<dbReference type="Pfam" id="PF13639">
    <property type="entry name" value="zf-RING_2"/>
    <property type="match status" value="1"/>
</dbReference>
<keyword evidence="8" id="KW-0808">Transferase</keyword>
<dbReference type="InterPro" id="IPR006845">
    <property type="entry name" value="Pex_N"/>
</dbReference>
<dbReference type="InterPro" id="IPR013083">
    <property type="entry name" value="Znf_RING/FYVE/PHD"/>
</dbReference>
<dbReference type="Pfam" id="PF04757">
    <property type="entry name" value="Pex2_Pex12"/>
    <property type="match status" value="1"/>
</dbReference>
<sequence>MAEAPASVSALAPFPLARQANLIRAAQKDEVYVEQIAEQCHDTVRRVLGPAKALHWARETQLVAEFLYYSLTTGTGLQTLGEEYCNILQARGELGAAPTAGQRRVLTLLETLGPYFLEKLAAPAEQEDEAAEWRRYAAALQQQRQGAGAASQPNALRQRVSRAWRAALADDRVVAVRAFLHAHGATLLRVHLALFYISGVYYQLPKRLAGVRFASAERPGAGFASYRALGYVLLAQLGVTGLLGACARWGLLRSGREAEHQPRHAPLLDAQTGEAVAEPDRPSPTGLEAEVPAHRRCPLCLSARKAPTAAPCGHLFCWTCLAEWAAQKPECPLCRADCPTSQLVCVTGTDF</sequence>
<dbReference type="EMBL" id="JASFZW010000008">
    <property type="protein sequence ID" value="KAK2076958.1"/>
    <property type="molecule type" value="Genomic_DNA"/>
</dbReference>
<dbReference type="EC" id="2.3.2.27" evidence="5"/>
<evidence type="ECO:0000256" key="4">
    <source>
        <dbReference type="ARBA" id="ARBA00008704"/>
    </source>
</evidence>
<dbReference type="SUPFAM" id="SSF57850">
    <property type="entry name" value="RING/U-box"/>
    <property type="match status" value="1"/>
</dbReference>
<protein>
    <recommendedName>
        <fullName evidence="5">RING-type E3 ubiquitin transferase</fullName>
        <ecNumber evidence="5">2.3.2.27</ecNumber>
    </recommendedName>
</protein>
<evidence type="ECO:0000256" key="13">
    <source>
        <dbReference type="ARBA" id="ARBA00022833"/>
    </source>
</evidence>
<dbReference type="SMART" id="SM00184">
    <property type="entry name" value="RING"/>
    <property type="match status" value="1"/>
</dbReference>
<comment type="pathway">
    <text evidence="3">Protein modification; protein ubiquitination.</text>
</comment>